<feature type="region of interest" description="Disordered" evidence="1">
    <location>
        <begin position="685"/>
        <end position="704"/>
    </location>
</feature>
<feature type="region of interest" description="Disordered" evidence="1">
    <location>
        <begin position="384"/>
        <end position="469"/>
    </location>
</feature>
<dbReference type="PANTHER" id="PTHR14662:SF2">
    <property type="entry name" value="PARTNER AND LOCALIZER OF BRCA2"/>
    <property type="match status" value="1"/>
</dbReference>
<dbReference type="AlphaFoldDB" id="A0AA97K467"/>
<name>A0AA97K467_EUBMA</name>
<evidence type="ECO:0000313" key="3">
    <source>
        <dbReference type="Proteomes" id="UP001190640"/>
    </source>
</evidence>
<dbReference type="GO" id="GO:0005654">
    <property type="term" value="C:nucleoplasm"/>
    <property type="evidence" value="ECO:0007669"/>
    <property type="project" value="TreeGrafter"/>
</dbReference>
<feature type="compositionally biased region" description="Polar residues" evidence="1">
    <location>
        <begin position="293"/>
        <end position="303"/>
    </location>
</feature>
<feature type="compositionally biased region" description="Low complexity" evidence="1">
    <location>
        <begin position="400"/>
        <end position="414"/>
    </location>
</feature>
<feature type="compositionally biased region" description="Basic and acidic residues" evidence="1">
    <location>
        <begin position="270"/>
        <end position="292"/>
    </location>
</feature>
<feature type="compositionally biased region" description="Basic and acidic residues" evidence="1">
    <location>
        <begin position="488"/>
        <end position="504"/>
    </location>
</feature>
<dbReference type="RefSeq" id="XP_054849547.1">
    <property type="nucleotide sequence ID" value="XM_054993572.1"/>
</dbReference>
<proteinExistence type="predicted"/>
<dbReference type="InterPro" id="IPR036322">
    <property type="entry name" value="WD40_repeat_dom_sf"/>
</dbReference>
<feature type="region of interest" description="Disordered" evidence="1">
    <location>
        <begin position="198"/>
        <end position="253"/>
    </location>
</feature>
<dbReference type="GO" id="GO:0003677">
    <property type="term" value="F:DNA binding"/>
    <property type="evidence" value="ECO:0007669"/>
    <property type="project" value="InterPro"/>
</dbReference>
<feature type="region of interest" description="Disordered" evidence="1">
    <location>
        <begin position="481"/>
        <end position="546"/>
    </location>
</feature>
<dbReference type="KEGG" id="emc:129338986"/>
<evidence type="ECO:0000313" key="4">
    <source>
        <dbReference type="RefSeq" id="XP_054849547.1"/>
    </source>
</evidence>
<dbReference type="Pfam" id="PF16756">
    <property type="entry name" value="PALB2_WD40"/>
    <property type="match status" value="1"/>
</dbReference>
<feature type="region of interest" description="Disordered" evidence="1">
    <location>
        <begin position="270"/>
        <end position="338"/>
    </location>
</feature>
<dbReference type="Gene3D" id="2.130.10.10">
    <property type="entry name" value="YVTN repeat-like/Quinoprotein amine dehydrogenase"/>
    <property type="match status" value="1"/>
</dbReference>
<organism evidence="3 4">
    <name type="scientific">Eublepharis macularius</name>
    <name type="common">Leopard gecko</name>
    <name type="synonym">Cyrtodactylus macularius</name>
    <dbReference type="NCBI Taxonomy" id="481883"/>
    <lineage>
        <taxon>Eukaryota</taxon>
        <taxon>Metazoa</taxon>
        <taxon>Chordata</taxon>
        <taxon>Craniata</taxon>
        <taxon>Vertebrata</taxon>
        <taxon>Euteleostomi</taxon>
        <taxon>Lepidosauria</taxon>
        <taxon>Squamata</taxon>
        <taxon>Bifurcata</taxon>
        <taxon>Gekkota</taxon>
        <taxon>Eublepharidae</taxon>
        <taxon>Eublepharinae</taxon>
        <taxon>Eublepharis</taxon>
    </lineage>
</organism>
<protein>
    <submittedName>
        <fullName evidence="4">Partner and localizer of BRCA2</fullName>
    </submittedName>
</protein>
<feature type="region of interest" description="Disordered" evidence="1">
    <location>
        <begin position="137"/>
        <end position="156"/>
    </location>
</feature>
<dbReference type="PANTHER" id="PTHR14662">
    <property type="entry name" value="PARTNER AND LOCALIZER OF BRCA2"/>
    <property type="match status" value="1"/>
</dbReference>
<feature type="compositionally biased region" description="Basic residues" evidence="1">
    <location>
        <begin position="449"/>
        <end position="463"/>
    </location>
</feature>
<feature type="domain" description="Partner and localiser of BRCA2 WD40" evidence="2">
    <location>
        <begin position="757"/>
        <end position="1091"/>
    </location>
</feature>
<feature type="region of interest" description="Disordered" evidence="1">
    <location>
        <begin position="104"/>
        <end position="123"/>
    </location>
</feature>
<dbReference type="Proteomes" id="UP001190640">
    <property type="component" value="Chromosome 12"/>
</dbReference>
<reference evidence="4" key="1">
    <citation type="submission" date="2025-08" db="UniProtKB">
        <authorList>
            <consortium name="RefSeq"/>
        </authorList>
    </citation>
    <scope>IDENTIFICATION</scope>
    <source>
        <tissue evidence="4">Blood</tissue>
    </source>
</reference>
<gene>
    <name evidence="4" type="primary">PALB2</name>
</gene>
<dbReference type="CTD" id="79728"/>
<feature type="compositionally biased region" description="Low complexity" evidence="1">
    <location>
        <begin position="691"/>
        <end position="702"/>
    </location>
</feature>
<dbReference type="SUPFAM" id="SSF50978">
    <property type="entry name" value="WD40 repeat-like"/>
    <property type="match status" value="1"/>
</dbReference>
<keyword evidence="3" id="KW-1185">Reference proteome</keyword>
<evidence type="ECO:0000256" key="1">
    <source>
        <dbReference type="SAM" id="MobiDB-lite"/>
    </source>
</evidence>
<dbReference type="InterPro" id="IPR015943">
    <property type="entry name" value="WD40/YVTN_repeat-like_dom_sf"/>
</dbReference>
<evidence type="ECO:0000259" key="2">
    <source>
        <dbReference type="Pfam" id="PF16756"/>
    </source>
</evidence>
<sequence>MDAPAKAGGARDREELKKKLTLLQREYTKTFNILQRAERAERVKSYVKNTVAEQNQLLMQAEEDSAGSVGQDASKASESISAGSCSETNAMKAPSVSFNLEPEEFSREGPLPENSALESTGREHRRVPIAPVWPVPERKQSRLSRSRCKERSRGALEDRREFNEGLSLEGHQSPVFKRHSSGFNSSVPKMPLAAAAAEQGGTVTMPVTPQGPLEEDGIPRVLSPLPGHQLEESPGPSPEHLWKAGGFATPEDSADKDTILLADLQNISKEKEKDREAKEDLCGNETHRERSQSGESQSTSCCRSASPALRPAKNSSGAAAGPPLLEEGAPATPASSRWDSCTVVEGLLFPAEYYVRTTRRMSSCQRELNLAAVIQSQLGKRRKGQGVALKEQAAKPIPSSPGLVASSAPSPSSDADQESGSGSHVASTESPAPGDGLPQSRALTQQSRAGRRKGRRRSRRRPPSRGAQGLLALMSLKGNSSLVSSEVCHSEPQEQDGNQDRARVEPAQSGAMASPQRKPSSSSLKSKAGRASSGGRGGRLCTGAPDPASLGCLGIPSIGGRARLKWLPSDLDLQEFHLPTDEFGSLKSEKVKASAKKVLEILDGGKSLKSLQGVDVASLQAAEESLGGALLSLEDEPPEPFPFPQGLHTSKLLLSPANAVPEGGTSQLESQLPTSLFPLVGVTPGTQDCSGAPRQAQAGAPQEPSVLSAALSTSAWGKEEERCHLGALWPEDEGGANWEPGQAAQREVVAEDWARVMKDSQGGEHLQMTSKLKNFSGSCSVDVSAVWWGAADFTELCIVTACETSVALWRHLDSGCWEKVHTWSFAEVPVFQIVPLPGAHNLVCVALGGLEIAAVRLLSPSLEDGGVKQLLVKAGKIKAALGLSSRRLVSSCDRAVDIFSFPEAGGSYTRQALFPPEEATLAFAAVAGLAEALVGLTAANCLVVWNLRTGQLLSRMLLGYAYPAPVCHQAYSDSGLLFVVLSHPHMKNTESGGSPAFQVVAFNPKTARSCRVMTASVPPGHQGRYLEGDVRDASAAAVLTSGAIAVWDLLRGECTALLPPRAEGSWSLVRWSVTDQFLLAGQTGGNVCIYRYGVRQGSAPETVTAGKSACPPVLEDGRSWA</sequence>
<feature type="compositionally biased region" description="Low complexity" evidence="1">
    <location>
        <begin position="520"/>
        <end position="531"/>
    </location>
</feature>
<accession>A0AA97K467</accession>
<dbReference type="GO" id="GO:0000724">
    <property type="term" value="P:double-strand break repair via homologous recombination"/>
    <property type="evidence" value="ECO:0007669"/>
    <property type="project" value="InterPro"/>
</dbReference>
<feature type="compositionally biased region" description="Basic and acidic residues" evidence="1">
    <location>
        <begin position="147"/>
        <end position="156"/>
    </location>
</feature>
<dbReference type="InterPro" id="IPR042417">
    <property type="entry name" value="PALB2"/>
</dbReference>
<feature type="compositionally biased region" description="Polar residues" evidence="1">
    <location>
        <begin position="74"/>
        <end position="89"/>
    </location>
</feature>
<dbReference type="InterPro" id="IPR031920">
    <property type="entry name" value="PALB2_WD40"/>
</dbReference>
<dbReference type="GeneID" id="129338986"/>
<feature type="region of interest" description="Disordered" evidence="1">
    <location>
        <begin position="62"/>
        <end position="90"/>
    </location>
</feature>
<feature type="compositionally biased region" description="Polar residues" evidence="1">
    <location>
        <begin position="418"/>
        <end position="430"/>
    </location>
</feature>